<dbReference type="GO" id="GO:0005525">
    <property type="term" value="F:GTP binding"/>
    <property type="evidence" value="ECO:0007669"/>
    <property type="project" value="TreeGrafter"/>
</dbReference>
<evidence type="ECO:0000313" key="6">
    <source>
        <dbReference type="Proteomes" id="UP000076842"/>
    </source>
</evidence>
<proteinExistence type="predicted"/>
<evidence type="ECO:0000259" key="4">
    <source>
        <dbReference type="PROSITE" id="PS50003"/>
    </source>
</evidence>
<name>A0A165J0A8_9BASI</name>
<dbReference type="SUPFAM" id="SSF50729">
    <property type="entry name" value="PH domain-like"/>
    <property type="match status" value="1"/>
</dbReference>
<dbReference type="PANTHER" id="PTHR36100:SF1">
    <property type="entry name" value="BUD SITE SELECTION PROTEIN 4"/>
    <property type="match status" value="1"/>
</dbReference>
<keyword evidence="1" id="KW-0132">Cell division</keyword>
<gene>
    <name evidence="5" type="ORF">CALCODRAFT_428285</name>
</gene>
<accession>A0A165J0A8</accession>
<dbReference type="InterPro" id="IPR052007">
    <property type="entry name" value="Bud4"/>
</dbReference>
<evidence type="ECO:0000256" key="1">
    <source>
        <dbReference type="ARBA" id="ARBA00022618"/>
    </source>
</evidence>
<keyword evidence="6" id="KW-1185">Reference proteome</keyword>
<keyword evidence="2" id="KW-0131">Cell cycle</keyword>
<dbReference type="PROSITE" id="PS50003">
    <property type="entry name" value="PH_DOMAIN"/>
    <property type="match status" value="1"/>
</dbReference>
<dbReference type="InterPro" id="IPR011993">
    <property type="entry name" value="PH-like_dom_sf"/>
</dbReference>
<dbReference type="Gene3D" id="2.30.29.30">
    <property type="entry name" value="Pleckstrin-homology domain (PH domain)/Phosphotyrosine-binding domain (PTB)"/>
    <property type="match status" value="1"/>
</dbReference>
<dbReference type="Proteomes" id="UP000076842">
    <property type="component" value="Unassembled WGS sequence"/>
</dbReference>
<dbReference type="InterPro" id="IPR001849">
    <property type="entry name" value="PH_domain"/>
</dbReference>
<feature type="region of interest" description="Disordered" evidence="3">
    <location>
        <begin position="106"/>
        <end position="130"/>
    </location>
</feature>
<feature type="compositionally biased region" description="Polar residues" evidence="3">
    <location>
        <begin position="114"/>
        <end position="128"/>
    </location>
</feature>
<evidence type="ECO:0000256" key="2">
    <source>
        <dbReference type="ARBA" id="ARBA00023306"/>
    </source>
</evidence>
<dbReference type="EMBL" id="KV423925">
    <property type="protein sequence ID" value="KZT61200.1"/>
    <property type="molecule type" value="Genomic_DNA"/>
</dbReference>
<feature type="domain" description="PH" evidence="4">
    <location>
        <begin position="237"/>
        <end position="354"/>
    </location>
</feature>
<evidence type="ECO:0000256" key="3">
    <source>
        <dbReference type="SAM" id="MobiDB-lite"/>
    </source>
</evidence>
<dbReference type="Pfam" id="PF00169">
    <property type="entry name" value="PH"/>
    <property type="match status" value="1"/>
</dbReference>
<sequence length="387" mass="42991">MGIKGLNVPLPRQPTFCTVTLNNGIHAVTTPEAQLEKNALIEQEFELIEHPKLEFTLTLKVRKDEHVMAQLRPPMPISLPSRETVTTIKSSTPTHRSGFRAFFGSPKKAKAQPVRNSPTPMTRAQSEIPTVKQEDCLARHLGPDGTLAQATISFKDIARRCDTRLFETSYPLMARSSSSAPDTVTGASVPVGSPRAVGEIILQLFRLPPLPGIEQDALPENLEECRRGLRHVAWHKALHHEGVLTQNGGDCSTWRRRRFRVVGAEMVASNDVTKKITATIDLSKAVSLEDDQDPALKPAPGITRSMGSDDDLYSYTGVQRSFRILFEGGDEIAFFADTDDEKTKWMEVLKGRIGRVPDHPLWAEMVWQRQEELAKQAATAKSAEQRS</sequence>
<dbReference type="OrthoDB" id="2123378at2759"/>
<organism evidence="5 6">
    <name type="scientific">Calocera cornea HHB12733</name>
    <dbReference type="NCBI Taxonomy" id="1353952"/>
    <lineage>
        <taxon>Eukaryota</taxon>
        <taxon>Fungi</taxon>
        <taxon>Dikarya</taxon>
        <taxon>Basidiomycota</taxon>
        <taxon>Agaricomycotina</taxon>
        <taxon>Dacrymycetes</taxon>
        <taxon>Dacrymycetales</taxon>
        <taxon>Dacrymycetaceae</taxon>
        <taxon>Calocera</taxon>
    </lineage>
</organism>
<evidence type="ECO:0000313" key="5">
    <source>
        <dbReference type="EMBL" id="KZT61200.1"/>
    </source>
</evidence>
<dbReference type="SMART" id="SM00233">
    <property type="entry name" value="PH"/>
    <property type="match status" value="1"/>
</dbReference>
<dbReference type="PANTHER" id="PTHR36100">
    <property type="entry name" value="BUD SITE SELECTION PROTEIN 4"/>
    <property type="match status" value="1"/>
</dbReference>
<dbReference type="InParanoid" id="A0A165J0A8"/>
<dbReference type="STRING" id="1353952.A0A165J0A8"/>
<reference evidence="5 6" key="1">
    <citation type="journal article" date="2016" name="Mol. Biol. Evol.">
        <title>Comparative Genomics of Early-Diverging Mushroom-Forming Fungi Provides Insights into the Origins of Lignocellulose Decay Capabilities.</title>
        <authorList>
            <person name="Nagy L.G."/>
            <person name="Riley R."/>
            <person name="Tritt A."/>
            <person name="Adam C."/>
            <person name="Daum C."/>
            <person name="Floudas D."/>
            <person name="Sun H."/>
            <person name="Yadav J.S."/>
            <person name="Pangilinan J."/>
            <person name="Larsson K.H."/>
            <person name="Matsuura K."/>
            <person name="Barry K."/>
            <person name="Labutti K."/>
            <person name="Kuo R."/>
            <person name="Ohm R.A."/>
            <person name="Bhattacharya S.S."/>
            <person name="Shirouzu T."/>
            <person name="Yoshinaga Y."/>
            <person name="Martin F.M."/>
            <person name="Grigoriev I.V."/>
            <person name="Hibbett D.S."/>
        </authorList>
    </citation>
    <scope>NUCLEOTIDE SEQUENCE [LARGE SCALE GENOMIC DNA]</scope>
    <source>
        <strain evidence="5 6">HHB12733</strain>
    </source>
</reference>
<dbReference type="GO" id="GO:0051301">
    <property type="term" value="P:cell division"/>
    <property type="evidence" value="ECO:0007669"/>
    <property type="project" value="UniProtKB-KW"/>
</dbReference>
<protein>
    <recommendedName>
        <fullName evidence="4">PH domain-containing protein</fullName>
    </recommendedName>
</protein>
<dbReference type="AlphaFoldDB" id="A0A165J0A8"/>